<evidence type="ECO:0000313" key="1">
    <source>
        <dbReference type="EMBL" id="GME81246.1"/>
    </source>
</evidence>
<organism evidence="1 2">
    <name type="scientific">Ambrosiozyma monospora</name>
    <name type="common">Yeast</name>
    <name type="synonym">Endomycopsis monosporus</name>
    <dbReference type="NCBI Taxonomy" id="43982"/>
    <lineage>
        <taxon>Eukaryota</taxon>
        <taxon>Fungi</taxon>
        <taxon>Dikarya</taxon>
        <taxon>Ascomycota</taxon>
        <taxon>Saccharomycotina</taxon>
        <taxon>Pichiomycetes</taxon>
        <taxon>Pichiales</taxon>
        <taxon>Pichiaceae</taxon>
        <taxon>Ambrosiozyma</taxon>
    </lineage>
</organism>
<protein>
    <submittedName>
        <fullName evidence="1">Unnamed protein product</fullName>
    </submittedName>
</protein>
<accession>A0ACB5T4V7</accession>
<reference evidence="1" key="1">
    <citation type="submission" date="2023-04" db="EMBL/GenBank/DDBJ databases">
        <title>Ambrosiozyma monospora NBRC 10751.</title>
        <authorList>
            <person name="Ichikawa N."/>
            <person name="Sato H."/>
            <person name="Tonouchi N."/>
        </authorList>
    </citation>
    <scope>NUCLEOTIDE SEQUENCE</scope>
    <source>
        <strain evidence="1">NBRC 10751</strain>
    </source>
</reference>
<dbReference type="Proteomes" id="UP001165064">
    <property type="component" value="Unassembled WGS sequence"/>
</dbReference>
<sequence length="135" mass="15630">MNLDNRQKNLLPEILEKVKKSKLFVDRKNDVEKLFNTLTNQSPALKAEDWKTFLELFPLLHNNVLVIRMFIVPMKVFTVEHGAVLTNEVIPIIWGQIIKSPTWQKNGTLDPYEKNINLKLDKLTVKFQASANSKT</sequence>
<proteinExistence type="predicted"/>
<dbReference type="EMBL" id="BSXS01003419">
    <property type="protein sequence ID" value="GME81246.1"/>
    <property type="molecule type" value="Genomic_DNA"/>
</dbReference>
<evidence type="ECO:0000313" key="2">
    <source>
        <dbReference type="Proteomes" id="UP001165064"/>
    </source>
</evidence>
<keyword evidence="2" id="KW-1185">Reference proteome</keyword>
<comment type="caution">
    <text evidence="1">The sequence shown here is derived from an EMBL/GenBank/DDBJ whole genome shotgun (WGS) entry which is preliminary data.</text>
</comment>
<name>A0ACB5T4V7_AMBMO</name>
<gene>
    <name evidence="1" type="ORF">Amon02_000482900</name>
</gene>